<dbReference type="InterPro" id="IPR045161">
    <property type="entry name" value="Utp18"/>
</dbReference>
<protein>
    <recommendedName>
        <fullName evidence="9">U3 small nucleolar RNA-associated protein 18</fullName>
    </recommendedName>
</protein>
<sequence length="500" mass="55433">MFNNHFYLFFSLPGPLDSPVLHSMLRFARKSKPLEEKEFEIVRSCEPLEYSLEPSSSKCESVSEHSSPERCAIQDSVLKPAWTDDDGGVVQEDYCPISVLDIRNKIRKRTGVEVSDSSDDDSDAQFSVRCTTKILRDDKSAFLPDTNVIEIRRVFDANRERISMASISSVDFNSAFQMLLTASEDSTLAMFKVDGQENALLRDRVFEKFPLSSAKFTVQGDRIVLTGNTNNFRLYDLQTGTETRAASFIGSTFEEILTNCQVSARQPNLVALQNSANKVYLADLRSLEKVSTLQARGRIQSYCFAKEGTFLYTLDASGTVFVFDLRSKSPRMTHQWVDEASIGGAAISGSPDGQWIACGLSLIFSSRLHQSTSSGEADVHSYTGKFLKSDSGFVNVYPSSKVIQSTHPHPDKSIANLRSRVNLVTFHPSNEMLCIGSSEQSAAVRLYHMHGRHVFDNFPVRVGRLGVASSIAFSPGGKYMSVGQGNGRAALYSIAHYPNY</sequence>
<dbReference type="AlphaFoldDB" id="A0A504YQR4"/>
<dbReference type="Proteomes" id="UP000316759">
    <property type="component" value="Unassembled WGS sequence"/>
</dbReference>
<evidence type="ECO:0000313" key="7">
    <source>
        <dbReference type="EMBL" id="TPP62995.1"/>
    </source>
</evidence>
<dbReference type="GO" id="GO:0006364">
    <property type="term" value="P:rRNA processing"/>
    <property type="evidence" value="ECO:0007669"/>
    <property type="project" value="UniProtKB-KW"/>
</dbReference>
<name>A0A504YQR4_FASGI</name>
<dbReference type="GO" id="GO:0034388">
    <property type="term" value="C:Pwp2p-containing subcomplex of 90S preribosome"/>
    <property type="evidence" value="ECO:0007669"/>
    <property type="project" value="TreeGrafter"/>
</dbReference>
<reference evidence="7 8" key="1">
    <citation type="submission" date="2019-04" db="EMBL/GenBank/DDBJ databases">
        <title>Annotation for the trematode Fasciola gigantica.</title>
        <authorList>
            <person name="Choi Y.-J."/>
        </authorList>
    </citation>
    <scope>NUCLEOTIDE SEQUENCE [LARGE SCALE GENOMIC DNA]</scope>
    <source>
        <strain evidence="7">Uganda_cow_1</strain>
    </source>
</reference>
<organism evidence="7 8">
    <name type="scientific">Fasciola gigantica</name>
    <name type="common">Giant liver fluke</name>
    <dbReference type="NCBI Taxonomy" id="46835"/>
    <lineage>
        <taxon>Eukaryota</taxon>
        <taxon>Metazoa</taxon>
        <taxon>Spiralia</taxon>
        <taxon>Lophotrochozoa</taxon>
        <taxon>Platyhelminthes</taxon>
        <taxon>Trematoda</taxon>
        <taxon>Digenea</taxon>
        <taxon>Plagiorchiida</taxon>
        <taxon>Echinostomata</taxon>
        <taxon>Echinostomatoidea</taxon>
        <taxon>Fasciolidae</taxon>
        <taxon>Fasciola</taxon>
    </lineage>
</organism>
<evidence type="ECO:0000256" key="1">
    <source>
        <dbReference type="ARBA" id="ARBA00004604"/>
    </source>
</evidence>
<evidence type="ECO:0000256" key="2">
    <source>
        <dbReference type="ARBA" id="ARBA00022552"/>
    </source>
</evidence>
<dbReference type="PANTHER" id="PTHR18359:SF0">
    <property type="entry name" value="U3 SMALL NUCLEOLAR RNA-ASSOCIATED PROTEIN 18 HOMOLOG"/>
    <property type="match status" value="1"/>
</dbReference>
<comment type="subcellular location">
    <subcellularLocation>
        <location evidence="1">Nucleus</location>
        <location evidence="1">Nucleolus</location>
    </subcellularLocation>
</comment>
<gene>
    <name evidence="7" type="ORF">FGIG_04595</name>
</gene>
<evidence type="ECO:0000256" key="4">
    <source>
        <dbReference type="ARBA" id="ARBA00022737"/>
    </source>
</evidence>
<evidence type="ECO:0000256" key="5">
    <source>
        <dbReference type="ARBA" id="ARBA00023242"/>
    </source>
</evidence>
<dbReference type="SMART" id="SM00320">
    <property type="entry name" value="WD40"/>
    <property type="match status" value="4"/>
</dbReference>
<evidence type="ECO:0000256" key="3">
    <source>
        <dbReference type="ARBA" id="ARBA00022574"/>
    </source>
</evidence>
<evidence type="ECO:0000256" key="6">
    <source>
        <dbReference type="ARBA" id="ARBA00025767"/>
    </source>
</evidence>
<keyword evidence="4" id="KW-0677">Repeat</keyword>
<comment type="caution">
    <text evidence="7">The sequence shown here is derived from an EMBL/GenBank/DDBJ whole genome shotgun (WGS) entry which is preliminary data.</text>
</comment>
<dbReference type="PANTHER" id="PTHR18359">
    <property type="entry name" value="WD-REPEAT PROTEIN-RELATED"/>
    <property type="match status" value="1"/>
</dbReference>
<keyword evidence="8" id="KW-1185">Reference proteome</keyword>
<keyword evidence="5" id="KW-0539">Nucleus</keyword>
<dbReference type="Gene3D" id="2.130.10.10">
    <property type="entry name" value="YVTN repeat-like/Quinoprotein amine dehydrogenase"/>
    <property type="match status" value="1"/>
</dbReference>
<dbReference type="STRING" id="46835.A0A504YQR4"/>
<comment type="similarity">
    <text evidence="6">Belongs to the WD repeat UTP18 family.</text>
</comment>
<proteinExistence type="inferred from homology"/>
<dbReference type="GO" id="GO:0032040">
    <property type="term" value="C:small-subunit processome"/>
    <property type="evidence" value="ECO:0007669"/>
    <property type="project" value="TreeGrafter"/>
</dbReference>
<dbReference type="OrthoDB" id="1935146at2759"/>
<evidence type="ECO:0000313" key="8">
    <source>
        <dbReference type="Proteomes" id="UP000316759"/>
    </source>
</evidence>
<accession>A0A504YQR4</accession>
<dbReference type="InterPro" id="IPR001680">
    <property type="entry name" value="WD40_rpt"/>
</dbReference>
<dbReference type="InterPro" id="IPR015943">
    <property type="entry name" value="WD40/YVTN_repeat-like_dom_sf"/>
</dbReference>
<dbReference type="InterPro" id="IPR036322">
    <property type="entry name" value="WD40_repeat_dom_sf"/>
</dbReference>
<keyword evidence="3" id="KW-0853">WD repeat</keyword>
<keyword evidence="2" id="KW-0698">rRNA processing</keyword>
<dbReference type="SUPFAM" id="SSF50978">
    <property type="entry name" value="WD40 repeat-like"/>
    <property type="match status" value="1"/>
</dbReference>
<dbReference type="EMBL" id="SUNJ01006208">
    <property type="protein sequence ID" value="TPP62995.1"/>
    <property type="molecule type" value="Genomic_DNA"/>
</dbReference>
<evidence type="ECO:0008006" key="9">
    <source>
        <dbReference type="Google" id="ProtNLM"/>
    </source>
</evidence>